<name>A0A1B9HST7_9TREE</name>
<dbReference type="OrthoDB" id="10651286at2759"/>
<evidence type="ECO:0000313" key="1">
    <source>
        <dbReference type="EMBL" id="OCF46334.1"/>
    </source>
</evidence>
<proteinExistence type="predicted"/>
<protein>
    <submittedName>
        <fullName evidence="1">Uncharacterized protein</fullName>
    </submittedName>
</protein>
<sequence>MISRESTIQANGTYFSKRLLPHGRARFYLDSHHREKNLSEDIWVSNLNLPMVIDKIYRTDRLTPVERNAVPSLQRYGVELSPGTITWDIPRTELQSVETFVNYLELPLNVPELYPDAPKHVLSRLIHEADRAARNSFYELFAVDSDIDCSTTSRPYDYAGYPTRAYNCRIATPSNSSLSRGRGRYPRHD</sequence>
<accession>A0A1B9HST7</accession>
<dbReference type="EMBL" id="KI894017">
    <property type="protein sequence ID" value="OCF46334.1"/>
    <property type="molecule type" value="Genomic_DNA"/>
</dbReference>
<organism evidence="1">
    <name type="scientific">Kwoniella pini CBS 10737</name>
    <dbReference type="NCBI Taxonomy" id="1296096"/>
    <lineage>
        <taxon>Eukaryota</taxon>
        <taxon>Fungi</taxon>
        <taxon>Dikarya</taxon>
        <taxon>Basidiomycota</taxon>
        <taxon>Agaricomycotina</taxon>
        <taxon>Tremellomycetes</taxon>
        <taxon>Tremellales</taxon>
        <taxon>Cryptococcaceae</taxon>
        <taxon>Kwoniella</taxon>
    </lineage>
</organism>
<reference evidence="1" key="2">
    <citation type="submission" date="2016-07" db="EMBL/GenBank/DDBJ databases">
        <title>Evolution of pathogenesis and genome organization in the Tremellales.</title>
        <authorList>
            <person name="Cuomo C."/>
            <person name="Litvintseva A."/>
            <person name="Heitman J."/>
            <person name="Chen Y."/>
            <person name="Sun S."/>
            <person name="Springer D."/>
            <person name="Dromer F."/>
            <person name="Young S."/>
            <person name="Zeng Q."/>
            <person name="Chapman S."/>
            <person name="Gujja S."/>
            <person name="Saif S."/>
            <person name="Birren B."/>
        </authorList>
    </citation>
    <scope>NUCLEOTIDE SEQUENCE</scope>
    <source>
        <strain evidence="1">CBS 10737</strain>
    </source>
</reference>
<gene>
    <name evidence="1" type="ORF">I206_07567</name>
</gene>
<reference evidence="1" key="1">
    <citation type="submission" date="2013-07" db="EMBL/GenBank/DDBJ databases">
        <title>The Genome Sequence of Cryptococcus pinus CBS10737.</title>
        <authorList>
            <consortium name="The Broad Institute Genome Sequencing Platform"/>
            <person name="Cuomo C."/>
            <person name="Litvintseva A."/>
            <person name="Chen Y."/>
            <person name="Heitman J."/>
            <person name="Sun S."/>
            <person name="Springer D."/>
            <person name="Dromer F."/>
            <person name="Young S.K."/>
            <person name="Zeng Q."/>
            <person name="Gargeya S."/>
            <person name="Fitzgerald M."/>
            <person name="Abouelleil A."/>
            <person name="Alvarado L."/>
            <person name="Berlin A.M."/>
            <person name="Chapman S.B."/>
            <person name="Dewar J."/>
            <person name="Goldberg J."/>
            <person name="Griggs A."/>
            <person name="Gujja S."/>
            <person name="Hansen M."/>
            <person name="Howarth C."/>
            <person name="Imamovic A."/>
            <person name="Larimer J."/>
            <person name="McCowan C."/>
            <person name="Murphy C."/>
            <person name="Pearson M."/>
            <person name="Priest M."/>
            <person name="Roberts A."/>
            <person name="Saif S."/>
            <person name="Shea T."/>
            <person name="Sykes S."/>
            <person name="Wortman J."/>
            <person name="Nusbaum C."/>
            <person name="Birren B."/>
        </authorList>
    </citation>
    <scope>NUCLEOTIDE SEQUENCE [LARGE SCALE GENOMIC DNA]</scope>
    <source>
        <strain evidence="1">CBS 10737</strain>
    </source>
</reference>
<dbReference type="AlphaFoldDB" id="A0A1B9HST7"/>